<dbReference type="SUPFAM" id="SSF48208">
    <property type="entry name" value="Six-hairpin glycosidases"/>
    <property type="match status" value="1"/>
</dbReference>
<dbReference type="Pfam" id="PF17168">
    <property type="entry name" value="DUF5127"/>
    <property type="match status" value="1"/>
</dbReference>
<feature type="chain" id="PRO_5046422435" evidence="1">
    <location>
        <begin position="18"/>
        <end position="838"/>
    </location>
</feature>
<dbReference type="InterPro" id="IPR008928">
    <property type="entry name" value="6-hairpin_glycosidase_sf"/>
</dbReference>
<keyword evidence="6" id="KW-1185">Reference proteome</keyword>
<organism evidence="5 6">
    <name type="scientific">Apiospora arundinis</name>
    <dbReference type="NCBI Taxonomy" id="335852"/>
    <lineage>
        <taxon>Eukaryota</taxon>
        <taxon>Fungi</taxon>
        <taxon>Dikarya</taxon>
        <taxon>Ascomycota</taxon>
        <taxon>Pezizomycotina</taxon>
        <taxon>Sordariomycetes</taxon>
        <taxon>Xylariomycetidae</taxon>
        <taxon>Amphisphaeriales</taxon>
        <taxon>Apiosporaceae</taxon>
        <taxon>Apiospora</taxon>
    </lineage>
</organism>
<dbReference type="EMBL" id="JAPCWZ010000010">
    <property type="protein sequence ID" value="KAK8848412.1"/>
    <property type="molecule type" value="Genomic_DNA"/>
</dbReference>
<evidence type="ECO:0000259" key="3">
    <source>
        <dbReference type="Pfam" id="PF16335"/>
    </source>
</evidence>
<dbReference type="Pfam" id="PF16335">
    <property type="entry name" value="GtaA_6_Hairpin"/>
    <property type="match status" value="1"/>
</dbReference>
<dbReference type="Proteomes" id="UP001390339">
    <property type="component" value="Unassembled WGS sequence"/>
</dbReference>
<dbReference type="InterPro" id="IPR032515">
    <property type="entry name" value="DUF4964"/>
</dbReference>
<dbReference type="Pfam" id="PF16334">
    <property type="entry name" value="DUF4964"/>
    <property type="match status" value="1"/>
</dbReference>
<evidence type="ECO:0000256" key="1">
    <source>
        <dbReference type="SAM" id="SignalP"/>
    </source>
</evidence>
<feature type="domain" description="Glutaminase A central" evidence="3">
    <location>
        <begin position="434"/>
        <end position="791"/>
    </location>
</feature>
<name>A0ABR2HJN3_9PEZI</name>
<reference evidence="5 6" key="1">
    <citation type="journal article" date="2024" name="IMA Fungus">
        <title>Apiospora arundinis, a panoply of carbohydrate-active enzymes and secondary metabolites.</title>
        <authorList>
            <person name="Sorensen T."/>
            <person name="Petersen C."/>
            <person name="Muurmann A.T."/>
            <person name="Christiansen J.V."/>
            <person name="Brundto M.L."/>
            <person name="Overgaard C.K."/>
            <person name="Boysen A.T."/>
            <person name="Wollenberg R.D."/>
            <person name="Larsen T.O."/>
            <person name="Sorensen J.L."/>
            <person name="Nielsen K.L."/>
            <person name="Sondergaard T.E."/>
        </authorList>
    </citation>
    <scope>NUCLEOTIDE SEQUENCE [LARGE SCALE GENOMIC DNA]</scope>
    <source>
        <strain evidence="5 6">AAU 773</strain>
    </source>
</reference>
<sequence length="838" mass="92124">MLAYYLLLLAHATRCLALASDGGGNSFPIYTPGRPPAVPLAVRTPYLSAWSSGPLNSANPIFWTGDVLGWTGIVKVDGISYEYLGNGVQTLPNLPSYLSASPRKVAYDSNYSNFTFSAGPVNITASFFSPVLAKDLCRTSAPLSYLTTTVESNDDKPHSIQFYSDINTAWMAGGDNGFKTWEIFRNGASINGTGNVTTVVPDTTYSWIYEPEVPLLFKEDKDRPEWGRVAYSTQPMAARSFSFRSGDALNLRYKYVMPHNLTDNTDPAYRGSSDQEKIFAYVHDFGNVSRAEVRYTVGLIQDPIVQYLSQVGVSQLQPWWKSCYGDMFSMIHMHWNDFLVAQELAAQAESQLVSDIDAYYQVSAAPLSSSTPVPVPIPDPVPGLATIANSTWRASALPTQTILPYLDDSSDAYGFLDPNNFTGLGIPDASERDSYYAIVALSARQVMGSFLYAIPPPISDCNASSSGRGEPLMFMKEISSDGNVNTLDVVFPATPFFLYANPEMLKYALEPIFQLQEGGFYPNRWAMHDIGGAFPNATGHVEGDDELMPVEESGNLVLMSFAYYKFSGNSDWLRDHYETLNQTATYLLEFSKVPAAQLSTDDFAGKLINQTNLAIKGIIALQAISLMSRINNSPSDVGVTDAIVDSYYRDWEKFGIAPSRDHALLAYQWRSSWGLLYNIYFDKLLNLGVVDKSVYTMQSAWYARVSQQYGVPLDSRHHYTKSDWQIWAAATCTSSTRKMFVTSIAYWLNTTVTRFPFGDLYETVGDGGYPQVPDTVTFKARPVVGGHFALLALLRTGQTASAEAGNTTGSLFVLNGTNALSDAGSGDHMSPLSASTLV</sequence>
<dbReference type="InterPro" id="IPR052743">
    <property type="entry name" value="Glutaminase_GtaA"/>
</dbReference>
<dbReference type="PANTHER" id="PTHR31987">
    <property type="entry name" value="GLUTAMINASE A-RELATED"/>
    <property type="match status" value="1"/>
</dbReference>
<keyword evidence="1" id="KW-0732">Signal</keyword>
<dbReference type="InterPro" id="IPR033433">
    <property type="entry name" value="GtaA_N"/>
</dbReference>
<feature type="domain" description="Glutaminase A N-terminal" evidence="4">
    <location>
        <begin position="112"/>
        <end position="355"/>
    </location>
</feature>
<protein>
    <submittedName>
        <fullName evidence="5">DUF1793-domain-containing protein</fullName>
    </submittedName>
</protein>
<dbReference type="InterPro" id="IPR032514">
    <property type="entry name" value="GtaA_central"/>
</dbReference>
<feature type="signal peptide" evidence="1">
    <location>
        <begin position="1"/>
        <end position="17"/>
    </location>
</feature>
<evidence type="ECO:0000313" key="6">
    <source>
        <dbReference type="Proteomes" id="UP001390339"/>
    </source>
</evidence>
<evidence type="ECO:0000259" key="4">
    <source>
        <dbReference type="Pfam" id="PF17168"/>
    </source>
</evidence>
<evidence type="ECO:0000259" key="2">
    <source>
        <dbReference type="Pfam" id="PF16334"/>
    </source>
</evidence>
<evidence type="ECO:0000313" key="5">
    <source>
        <dbReference type="EMBL" id="KAK8848412.1"/>
    </source>
</evidence>
<accession>A0ABR2HJN3</accession>
<comment type="caution">
    <text evidence="5">The sequence shown here is derived from an EMBL/GenBank/DDBJ whole genome shotgun (WGS) entry which is preliminary data.</text>
</comment>
<feature type="domain" description="DUF4964" evidence="2">
    <location>
        <begin position="34"/>
        <end position="86"/>
    </location>
</feature>
<gene>
    <name evidence="5" type="ORF">PGQ11_014892</name>
</gene>
<proteinExistence type="predicted"/>
<dbReference type="PANTHER" id="PTHR31987:SF1">
    <property type="entry name" value="GLUTAMINASE A"/>
    <property type="match status" value="1"/>
</dbReference>